<keyword evidence="2" id="KW-0464">Manganese</keyword>
<comment type="cofactor">
    <cofactor evidence="2">
        <name>Mn(2+)</name>
        <dbReference type="ChEBI" id="CHEBI:29035"/>
    </cofactor>
    <text evidence="2">The Mn(2+) ion enhances activity.</text>
</comment>
<keyword evidence="1 3" id="KW-0378">Hydrolase</keyword>
<dbReference type="SUPFAM" id="SSF55031">
    <property type="entry name" value="Bacterial exopeptidase dimerisation domain"/>
    <property type="match status" value="1"/>
</dbReference>
<dbReference type="PANTHER" id="PTHR11014:SF63">
    <property type="entry name" value="METALLOPEPTIDASE, PUTATIVE (AFU_ORTHOLOGUE AFUA_6G09600)-RELATED"/>
    <property type="match status" value="1"/>
</dbReference>
<dbReference type="InterPro" id="IPR017439">
    <property type="entry name" value="Amidohydrolase"/>
</dbReference>
<sequence length="372" mass="41900">MKDISYIDKIVKQHRTNLHKIAELSHVEFKTAKYIRDYLDKLNIEYETPLETATVGIIKGKNPKKTIAFRADIDALPTEDGAQHLCGHDGHMSILLGFLEYIMDNKESLNDNIVFVFQPAEEDTGGAERLMKAGVFKKYNVDEVYGLHIHPDFPEGYIGCKAGYLMAQNGEIDVEIIGKSGHGAIPQNTIDGIIIGANFVNSVQSIVSRNLNPMEGAVLTFGKMTAGSIRNIIAENVKLEGTMRCFNPDIYDTMKRRLLEFAKGFEIAYNCKVNVTIDDGYLAVNNDENLFDEFVEAIGKEKITKTEPLMISEDFSYYQKEVPGLFFMQGARNEEKGFVNGLHSLKFDFNEDIMLDAIKTYVKLLKFKCSVE</sequence>
<dbReference type="GO" id="GO:0019877">
    <property type="term" value="P:diaminopimelate biosynthetic process"/>
    <property type="evidence" value="ECO:0007669"/>
    <property type="project" value="UniProtKB-ARBA"/>
</dbReference>
<dbReference type="InterPro" id="IPR036264">
    <property type="entry name" value="Bact_exopeptidase_dim_dom"/>
</dbReference>
<dbReference type="AlphaFoldDB" id="A0A6N3CYY9"/>
<dbReference type="GO" id="GO:0050118">
    <property type="term" value="F:N-acetyldiaminopimelate deacetylase activity"/>
    <property type="evidence" value="ECO:0007669"/>
    <property type="project" value="UniProtKB-EC"/>
</dbReference>
<dbReference type="SUPFAM" id="SSF53187">
    <property type="entry name" value="Zn-dependent exopeptidases"/>
    <property type="match status" value="1"/>
</dbReference>
<evidence type="ECO:0000256" key="2">
    <source>
        <dbReference type="PIRSR" id="PIRSR005962-1"/>
    </source>
</evidence>
<dbReference type="PANTHER" id="PTHR11014">
    <property type="entry name" value="PEPTIDASE M20 FAMILY MEMBER"/>
    <property type="match status" value="1"/>
</dbReference>
<reference evidence="3" key="1">
    <citation type="submission" date="2019-11" db="EMBL/GenBank/DDBJ databases">
        <authorList>
            <person name="Feng L."/>
        </authorList>
    </citation>
    <scope>NUCLEOTIDE SEQUENCE</scope>
    <source>
        <strain evidence="3">IbartlettiiLFYP30</strain>
    </source>
</reference>
<accession>A0A6N3CYY9</accession>
<feature type="binding site" evidence="2">
    <location>
        <position position="148"/>
    </location>
    <ligand>
        <name>Mn(2+)</name>
        <dbReference type="ChEBI" id="CHEBI:29035"/>
        <label>2</label>
    </ligand>
</feature>
<dbReference type="Gene3D" id="3.30.70.360">
    <property type="match status" value="1"/>
</dbReference>
<dbReference type="Pfam" id="PF01546">
    <property type="entry name" value="Peptidase_M20"/>
    <property type="match status" value="1"/>
</dbReference>
<dbReference type="PIRSF" id="PIRSF005962">
    <property type="entry name" value="Pept_M20D_amidohydro"/>
    <property type="match status" value="1"/>
</dbReference>
<evidence type="ECO:0000256" key="1">
    <source>
        <dbReference type="ARBA" id="ARBA00022801"/>
    </source>
</evidence>
<dbReference type="GO" id="GO:0046872">
    <property type="term" value="F:metal ion binding"/>
    <property type="evidence" value="ECO:0007669"/>
    <property type="project" value="UniProtKB-KW"/>
</dbReference>
<dbReference type="NCBIfam" id="TIGR01891">
    <property type="entry name" value="amidohydrolases"/>
    <property type="match status" value="1"/>
</dbReference>
<evidence type="ECO:0000313" key="3">
    <source>
        <dbReference type="EMBL" id="VYU20348.1"/>
    </source>
</evidence>
<dbReference type="FunFam" id="3.30.70.360:FF:000001">
    <property type="entry name" value="N-acetyldiaminopimelate deacetylase"/>
    <property type="match status" value="1"/>
</dbReference>
<dbReference type="EMBL" id="CACRUE010000031">
    <property type="protein sequence ID" value="VYU20348.1"/>
    <property type="molecule type" value="Genomic_DNA"/>
</dbReference>
<name>A0A6N3CYY9_9FIRM</name>
<organism evidence="3">
    <name type="scientific">Intestinibacter bartlettii</name>
    <dbReference type="NCBI Taxonomy" id="261299"/>
    <lineage>
        <taxon>Bacteria</taxon>
        <taxon>Bacillati</taxon>
        <taxon>Bacillota</taxon>
        <taxon>Clostridia</taxon>
        <taxon>Peptostreptococcales</taxon>
        <taxon>Peptostreptococcaceae</taxon>
        <taxon>Intestinibacter</taxon>
    </lineage>
</organism>
<dbReference type="RefSeq" id="WP_156530940.1">
    <property type="nucleotide sequence ID" value="NZ_CACRUE010000031.1"/>
</dbReference>
<proteinExistence type="predicted"/>
<feature type="binding site" evidence="2">
    <location>
        <position position="343"/>
    </location>
    <ligand>
        <name>Mn(2+)</name>
        <dbReference type="ChEBI" id="CHEBI:29035"/>
        <label>2</label>
    </ligand>
</feature>
<keyword evidence="2" id="KW-0479">Metal-binding</keyword>
<feature type="binding site" evidence="2">
    <location>
        <position position="86"/>
    </location>
    <ligand>
        <name>Mn(2+)</name>
        <dbReference type="ChEBI" id="CHEBI:29035"/>
        <label>2</label>
    </ligand>
</feature>
<feature type="binding site" evidence="2">
    <location>
        <position position="88"/>
    </location>
    <ligand>
        <name>Mn(2+)</name>
        <dbReference type="ChEBI" id="CHEBI:29035"/>
        <label>2</label>
    </ligand>
</feature>
<dbReference type="EC" id="3.5.1.47" evidence="3"/>
<gene>
    <name evidence="3" type="ORF">IBLFYP30_02005</name>
</gene>
<dbReference type="Gene3D" id="3.40.630.10">
    <property type="entry name" value="Zn peptidases"/>
    <property type="match status" value="1"/>
</dbReference>
<feature type="binding site" evidence="2">
    <location>
        <position position="122"/>
    </location>
    <ligand>
        <name>Mn(2+)</name>
        <dbReference type="ChEBI" id="CHEBI:29035"/>
        <label>2</label>
    </ligand>
</feature>
<dbReference type="InterPro" id="IPR002933">
    <property type="entry name" value="Peptidase_M20"/>
</dbReference>
<protein>
    <submittedName>
        <fullName evidence="3">N-acetyldiaminopimelate deacetylase</fullName>
        <ecNumber evidence="3">3.5.1.47</ecNumber>
    </submittedName>
</protein>